<dbReference type="EMBL" id="CM047943">
    <property type="protein sequence ID" value="KAI9900599.1"/>
    <property type="molecule type" value="Genomic_DNA"/>
</dbReference>
<organism evidence="1 2">
    <name type="scientific">Trichothecium roseum</name>
    <dbReference type="NCBI Taxonomy" id="47278"/>
    <lineage>
        <taxon>Eukaryota</taxon>
        <taxon>Fungi</taxon>
        <taxon>Dikarya</taxon>
        <taxon>Ascomycota</taxon>
        <taxon>Pezizomycotina</taxon>
        <taxon>Sordariomycetes</taxon>
        <taxon>Hypocreomycetidae</taxon>
        <taxon>Hypocreales</taxon>
        <taxon>Hypocreales incertae sedis</taxon>
        <taxon>Trichothecium</taxon>
    </lineage>
</organism>
<gene>
    <name evidence="1" type="ORF">N3K66_004861</name>
</gene>
<reference evidence="1" key="1">
    <citation type="submission" date="2022-10" db="EMBL/GenBank/DDBJ databases">
        <title>Complete Genome of Trichothecium roseum strain YXFP-22015, a Plant Pathogen Isolated from Citrus.</title>
        <authorList>
            <person name="Wang Y."/>
            <person name="Zhu L."/>
        </authorList>
    </citation>
    <scope>NUCLEOTIDE SEQUENCE</scope>
    <source>
        <strain evidence="1">YXFP-22015</strain>
    </source>
</reference>
<protein>
    <submittedName>
        <fullName evidence="1">Uncharacterized protein</fullName>
    </submittedName>
</protein>
<keyword evidence="2" id="KW-1185">Reference proteome</keyword>
<proteinExistence type="predicted"/>
<name>A0ACC0V2G5_9HYPO</name>
<evidence type="ECO:0000313" key="2">
    <source>
        <dbReference type="Proteomes" id="UP001163324"/>
    </source>
</evidence>
<dbReference type="Proteomes" id="UP001163324">
    <property type="component" value="Chromosome 4"/>
</dbReference>
<comment type="caution">
    <text evidence="1">The sequence shown here is derived from an EMBL/GenBank/DDBJ whole genome shotgun (WGS) entry which is preliminary data.</text>
</comment>
<evidence type="ECO:0000313" key="1">
    <source>
        <dbReference type="EMBL" id="KAI9900599.1"/>
    </source>
</evidence>
<accession>A0ACC0V2G5</accession>
<sequence>MSSGKDVRGFSDVHSKLQQPTKQSAFDKQRAEAEAKRQREAEETAAVYKDFVKSFDDDVEDEDDDGTAGVFGGGRARGGFAGAAPIGGAPGRRHFGTGGLKSGPGSLGPPPAFGKKRSFRDFSRGGRERHNDDRGLHFVSKAFDASDNEDTDTTKDRAEEKAAARPTLRLLNIPPGMSPAAVKALLPQDLRVESVKLQPPGPSGGSERKSATALVVLSQETPANEMDSVVSLLQGRYLGYGFYLSLHRHLSSAVATSAALSGNLSSNADSHPFGAKPVEGPSDRGPRPMQQGFHKGFAPPSSYDQAGTNVSRSSLLHVPVKPPKDVGTLQLINKVIEGILEHGMEYEALMMSRPQVQNEEKWSWIWDARSDGGIWYRWRLWEIVTGIQSGRSGKYVPLFDGSHAWKVPEKRLAFEYATKLDEFVSDSDYNSSDDEDIDMDEKRENQTDENEKTFLNPLEKAKLTHLLARLPTTMSKLRKGDIGRITCFAIMHASRGVDEVVNIIVTNVEQPFSLTRANPNKSHDSANVDESAAADDASAARLVGLYVVSDILSSSSTSGVRHAWRFRQLFETALRDRKVFEGLGLMAEKHGWGRLRAEKWKRSVGLILHLWEGWCVFPADSQDLFTTTFENPPSAKVLDKAEAGEKSGKWKAVEVAPPKQAVQEDNKVAPAKPEAAVVEDVEGEPIVDDDVDGEPIMEDDIDGEPIDEDDVEGQPISDMDVDGEPMEEDEVFDDHAAPKAEHEGAAQTEGATTTAGGMDESSGQGSGAARSRKPRMRAVDMFADSDESDNNR</sequence>